<dbReference type="InterPro" id="IPR012292">
    <property type="entry name" value="Globin/Proto"/>
</dbReference>
<dbReference type="Gene3D" id="1.10.490.10">
    <property type="entry name" value="Globins"/>
    <property type="match status" value="1"/>
</dbReference>
<sequence length="122" mass="14592">MKDIETLDDIKTMVDHFYTSVREDDTVGPIFTFFIKDWAPHLEKMYKFWQTLLLEEHTYSGSPFPPHVKLPIRAEHFERWVEIFHRTVDDKFHGEKAQIAKQRSEQIAQVFKAKLELIKTDI</sequence>
<keyword evidence="4" id="KW-0408">Iron</keyword>
<accession>A0A916JN82</accession>
<dbReference type="Proteomes" id="UP000683507">
    <property type="component" value="Chromosome"/>
</dbReference>
<evidence type="ECO:0000313" key="5">
    <source>
        <dbReference type="EMBL" id="CAG5080480.1"/>
    </source>
</evidence>
<dbReference type="KEGG" id="ptan:CRYO30217_01334"/>
<dbReference type="RefSeq" id="WP_258541536.1">
    <property type="nucleotide sequence ID" value="NZ_OU015584.1"/>
</dbReference>
<evidence type="ECO:0000256" key="1">
    <source>
        <dbReference type="ARBA" id="ARBA00022448"/>
    </source>
</evidence>
<proteinExistence type="predicted"/>
<dbReference type="SUPFAM" id="SSF46458">
    <property type="entry name" value="Globin-like"/>
    <property type="match status" value="1"/>
</dbReference>
<name>A0A916JN82_9FLAO</name>
<dbReference type="AlphaFoldDB" id="A0A916JN82"/>
<dbReference type="EMBL" id="OU015584">
    <property type="protein sequence ID" value="CAG5080480.1"/>
    <property type="molecule type" value="Genomic_DNA"/>
</dbReference>
<dbReference type="InterPro" id="IPR009050">
    <property type="entry name" value="Globin-like_sf"/>
</dbReference>
<dbReference type="GO" id="GO:0046872">
    <property type="term" value="F:metal ion binding"/>
    <property type="evidence" value="ECO:0007669"/>
    <property type="project" value="UniProtKB-KW"/>
</dbReference>
<dbReference type="GO" id="GO:0020037">
    <property type="term" value="F:heme binding"/>
    <property type="evidence" value="ECO:0007669"/>
    <property type="project" value="InterPro"/>
</dbReference>
<gene>
    <name evidence="5" type="primary">ctb_2</name>
    <name evidence="5" type="ORF">CRYO30217_01334</name>
</gene>
<evidence type="ECO:0000313" key="6">
    <source>
        <dbReference type="Proteomes" id="UP000683507"/>
    </source>
</evidence>
<keyword evidence="2" id="KW-0349">Heme</keyword>
<dbReference type="Pfam" id="PF01152">
    <property type="entry name" value="Bac_globin"/>
    <property type="match status" value="1"/>
</dbReference>
<dbReference type="InterPro" id="IPR001486">
    <property type="entry name" value="Hemoglobin_trunc"/>
</dbReference>
<keyword evidence="3" id="KW-0479">Metal-binding</keyword>
<dbReference type="GO" id="GO:0019825">
    <property type="term" value="F:oxygen binding"/>
    <property type="evidence" value="ECO:0007669"/>
    <property type="project" value="InterPro"/>
</dbReference>
<dbReference type="CDD" id="cd08916">
    <property type="entry name" value="TrHb3_P"/>
    <property type="match status" value="1"/>
</dbReference>
<evidence type="ECO:0000256" key="2">
    <source>
        <dbReference type="ARBA" id="ARBA00022617"/>
    </source>
</evidence>
<keyword evidence="6" id="KW-1185">Reference proteome</keyword>
<evidence type="ECO:0000256" key="3">
    <source>
        <dbReference type="ARBA" id="ARBA00022723"/>
    </source>
</evidence>
<evidence type="ECO:0000256" key="4">
    <source>
        <dbReference type="ARBA" id="ARBA00023004"/>
    </source>
</evidence>
<reference evidence="5" key="1">
    <citation type="submission" date="2021-04" db="EMBL/GenBank/DDBJ databases">
        <authorList>
            <person name="Rodrigo-Torres L."/>
            <person name="Arahal R. D."/>
            <person name="Lucena T."/>
        </authorList>
    </citation>
    <scope>NUCLEOTIDE SEQUENCE</scope>
    <source>
        <strain evidence="5">AS29M-1</strain>
    </source>
</reference>
<protein>
    <submittedName>
        <fullName evidence="5">Group 3 truncated hemoglobin ctb</fullName>
    </submittedName>
</protein>
<organism evidence="5 6">
    <name type="scientific">Parvicella tangerina</name>
    <dbReference type="NCBI Taxonomy" id="2829795"/>
    <lineage>
        <taxon>Bacteria</taxon>
        <taxon>Pseudomonadati</taxon>
        <taxon>Bacteroidota</taxon>
        <taxon>Flavobacteriia</taxon>
        <taxon>Flavobacteriales</taxon>
        <taxon>Parvicellaceae</taxon>
        <taxon>Parvicella</taxon>
    </lineage>
</organism>
<keyword evidence="1" id="KW-0813">Transport</keyword>